<gene>
    <name evidence="7" type="ORF">Z517_09897</name>
</gene>
<dbReference type="Pfam" id="PF04082">
    <property type="entry name" value="Fungal_trans"/>
    <property type="match status" value="1"/>
</dbReference>
<dbReference type="InterPro" id="IPR007219">
    <property type="entry name" value="XnlR_reg_dom"/>
</dbReference>
<dbReference type="AlphaFoldDB" id="A0A0D2DIF3"/>
<evidence type="ECO:0000256" key="1">
    <source>
        <dbReference type="ARBA" id="ARBA00004123"/>
    </source>
</evidence>
<proteinExistence type="predicted"/>
<keyword evidence="4" id="KW-0804">Transcription</keyword>
<dbReference type="OrthoDB" id="4151741at2759"/>
<keyword evidence="3" id="KW-0238">DNA-binding</keyword>
<dbReference type="GO" id="GO:0003700">
    <property type="term" value="F:DNA-binding transcription factor activity"/>
    <property type="evidence" value="ECO:0007669"/>
    <property type="project" value="InterPro"/>
</dbReference>
<sequence length="600" mass="67919">MRNSLADITSQGSGMLSDLYNQFKDSTYDYDKIKAAVKMARRDHEPFFIPTEPIGAMFIQCFLTVVDRGYPLLSRPPQEMLFDLVFRPSSVDKRGWVLMLNTILATASTQNQQLSEYTFQLRWNAWLAADETSLFMGPTILNIQAWTVFAVHGQDLVTPSLCWNLISQACRMAQMIKLPLPSASAKRDSDLHSRNLCLFWSLFITEKSLSLSFGCPPVLPSALYRNLELPSPKQLSAYRPHLAGAGTDRPPHVEFFGAFYFVQCTKLAMIMGDMSDFYLLSSHDPGRLLELKKTLDQWISVVEQNESMHTNLVAATDPASVSIRIGFNSLKYRYHHLVVCLTRGDKSCRETCLDSARAAIALLKGLVAHSEEVFNGIVWQQLYYPFTPFFVLFGTVITDPTSKSSIDDLQLLRQTVLYFLEFQKDHASAVKLEKVAETFTKIAEAYVRHVFRRQSGMASSDSVGVNKSHILPAQLRNGPSLCPTTAWQQGHTKTVSSDTGMADQMDYQLRLDETSNLDPDSLLQLFSYQGNETNNLGNFQFIDHSDTQEHEIGNLNDRALENYQVPESGQYVSLRDVEMSGRKQFSECTFDWFALERYAM</sequence>
<evidence type="ECO:0000256" key="5">
    <source>
        <dbReference type="ARBA" id="ARBA00023242"/>
    </source>
</evidence>
<dbReference type="CDD" id="cd12148">
    <property type="entry name" value="fungal_TF_MHR"/>
    <property type="match status" value="1"/>
</dbReference>
<comment type="subcellular location">
    <subcellularLocation>
        <location evidence="1">Nucleus</location>
    </subcellularLocation>
</comment>
<keyword evidence="5" id="KW-0539">Nucleus</keyword>
<evidence type="ECO:0000313" key="8">
    <source>
        <dbReference type="Proteomes" id="UP000053029"/>
    </source>
</evidence>
<dbReference type="VEuPathDB" id="FungiDB:Z517_09897"/>
<dbReference type="HOGENOM" id="CLU_454949_0_0_1"/>
<dbReference type="GeneID" id="25309387"/>
<dbReference type="GO" id="GO:0006351">
    <property type="term" value="P:DNA-templated transcription"/>
    <property type="evidence" value="ECO:0007669"/>
    <property type="project" value="InterPro"/>
</dbReference>
<name>A0A0D2DIF3_9EURO</name>
<keyword evidence="2" id="KW-0805">Transcription regulation</keyword>
<evidence type="ECO:0000259" key="6">
    <source>
        <dbReference type="SMART" id="SM00906"/>
    </source>
</evidence>
<dbReference type="InterPro" id="IPR050987">
    <property type="entry name" value="AtrR-like"/>
</dbReference>
<dbReference type="STRING" id="1442368.A0A0D2DIF3"/>
<dbReference type="PANTHER" id="PTHR46910:SF37">
    <property type="entry name" value="ZN(II)2CYS6 TRANSCRIPTION FACTOR (EUROFUNG)"/>
    <property type="match status" value="1"/>
</dbReference>
<dbReference type="SMART" id="SM00906">
    <property type="entry name" value="Fungal_trans"/>
    <property type="match status" value="1"/>
</dbReference>
<dbReference type="EMBL" id="KN846974">
    <property type="protein sequence ID" value="KIW77451.1"/>
    <property type="molecule type" value="Genomic_DNA"/>
</dbReference>
<organism evidence="7 8">
    <name type="scientific">Fonsecaea pedrosoi CBS 271.37</name>
    <dbReference type="NCBI Taxonomy" id="1442368"/>
    <lineage>
        <taxon>Eukaryota</taxon>
        <taxon>Fungi</taxon>
        <taxon>Dikarya</taxon>
        <taxon>Ascomycota</taxon>
        <taxon>Pezizomycotina</taxon>
        <taxon>Eurotiomycetes</taxon>
        <taxon>Chaetothyriomycetidae</taxon>
        <taxon>Chaetothyriales</taxon>
        <taxon>Herpotrichiellaceae</taxon>
        <taxon>Fonsecaea</taxon>
    </lineage>
</organism>
<dbReference type="GO" id="GO:0008270">
    <property type="term" value="F:zinc ion binding"/>
    <property type="evidence" value="ECO:0007669"/>
    <property type="project" value="InterPro"/>
</dbReference>
<dbReference type="GO" id="GO:0005634">
    <property type="term" value="C:nucleus"/>
    <property type="evidence" value="ECO:0007669"/>
    <property type="project" value="UniProtKB-SubCell"/>
</dbReference>
<dbReference type="GO" id="GO:0003677">
    <property type="term" value="F:DNA binding"/>
    <property type="evidence" value="ECO:0007669"/>
    <property type="project" value="UniProtKB-KW"/>
</dbReference>
<accession>A0A0D2DIF3</accession>
<dbReference type="RefSeq" id="XP_013281259.1">
    <property type="nucleotide sequence ID" value="XM_013425805.1"/>
</dbReference>
<dbReference type="Proteomes" id="UP000053029">
    <property type="component" value="Unassembled WGS sequence"/>
</dbReference>
<evidence type="ECO:0000256" key="2">
    <source>
        <dbReference type="ARBA" id="ARBA00023015"/>
    </source>
</evidence>
<dbReference type="PANTHER" id="PTHR46910">
    <property type="entry name" value="TRANSCRIPTION FACTOR PDR1"/>
    <property type="match status" value="1"/>
</dbReference>
<reference evidence="7 8" key="1">
    <citation type="submission" date="2015-01" db="EMBL/GenBank/DDBJ databases">
        <title>The Genome Sequence of Fonsecaea pedrosoi CBS 271.37.</title>
        <authorList>
            <consortium name="The Broad Institute Genomics Platform"/>
            <person name="Cuomo C."/>
            <person name="de Hoog S."/>
            <person name="Gorbushina A."/>
            <person name="Stielow B."/>
            <person name="Teixiera M."/>
            <person name="Abouelleil A."/>
            <person name="Chapman S.B."/>
            <person name="Priest M."/>
            <person name="Young S.K."/>
            <person name="Wortman J."/>
            <person name="Nusbaum C."/>
            <person name="Birren B."/>
        </authorList>
    </citation>
    <scope>NUCLEOTIDE SEQUENCE [LARGE SCALE GENOMIC DNA]</scope>
    <source>
        <strain evidence="7 8">CBS 271.37</strain>
    </source>
</reference>
<evidence type="ECO:0000256" key="4">
    <source>
        <dbReference type="ARBA" id="ARBA00023163"/>
    </source>
</evidence>
<evidence type="ECO:0000313" key="7">
    <source>
        <dbReference type="EMBL" id="KIW77451.1"/>
    </source>
</evidence>
<evidence type="ECO:0000256" key="3">
    <source>
        <dbReference type="ARBA" id="ARBA00023125"/>
    </source>
</evidence>
<feature type="domain" description="Xylanolytic transcriptional activator regulatory" evidence="6">
    <location>
        <begin position="162"/>
        <end position="236"/>
    </location>
</feature>
<protein>
    <recommendedName>
        <fullName evidence="6">Xylanolytic transcriptional activator regulatory domain-containing protein</fullName>
    </recommendedName>
</protein>
<keyword evidence="8" id="KW-1185">Reference proteome</keyword>